<sequence length="70" mass="8171">MRGYSVDAILGGCEVGWSGECKWHMAKCEPEIYKNPATRRWQGFNALCRYSTATHLVWMERTASRYTRPR</sequence>
<dbReference type="AlphaFoldDB" id="B6XWK7"/>
<dbReference type="Proteomes" id="UP000003882">
    <property type="component" value="Unassembled WGS sequence"/>
</dbReference>
<evidence type="ECO:0000313" key="2">
    <source>
        <dbReference type="Proteomes" id="UP000003882"/>
    </source>
</evidence>
<accession>B6XWK7</accession>
<evidence type="ECO:0000313" key="1">
    <source>
        <dbReference type="EMBL" id="EEB21010.1"/>
    </source>
</evidence>
<gene>
    <name evidence="1" type="ORF">BIFCAT_01668</name>
</gene>
<reference evidence="1 2" key="2">
    <citation type="submission" date="2008-10" db="EMBL/GenBank/DDBJ databases">
        <authorList>
            <person name="Fulton L."/>
            <person name="Clifton S."/>
            <person name="Fulton B."/>
            <person name="Xu J."/>
            <person name="Minx P."/>
            <person name="Pepin K.H."/>
            <person name="Johnson M."/>
            <person name="Bhonagiri V."/>
            <person name="Nash W.E."/>
            <person name="Mardis E.R."/>
            <person name="Wilson R.K."/>
        </authorList>
    </citation>
    <scope>NUCLEOTIDE SEQUENCE [LARGE SCALE GENOMIC DNA]</scope>
    <source>
        <strain evidence="1 2">DSM 16992</strain>
    </source>
</reference>
<organism evidence="1 2">
    <name type="scientific">Bifidobacterium catenulatum DSM 16992 = JCM 1194 = LMG 11043</name>
    <dbReference type="NCBI Taxonomy" id="566552"/>
    <lineage>
        <taxon>Bacteria</taxon>
        <taxon>Bacillati</taxon>
        <taxon>Actinomycetota</taxon>
        <taxon>Actinomycetes</taxon>
        <taxon>Bifidobacteriales</taxon>
        <taxon>Bifidobacteriaceae</taxon>
        <taxon>Bifidobacterium</taxon>
    </lineage>
</organism>
<comment type="caution">
    <text evidence="1">The sequence shown here is derived from an EMBL/GenBank/DDBJ whole genome shotgun (WGS) entry which is preliminary data.</text>
</comment>
<protein>
    <submittedName>
        <fullName evidence="1">Uncharacterized protein</fullName>
    </submittedName>
</protein>
<dbReference type="EMBL" id="ABXY01000023">
    <property type="protein sequence ID" value="EEB21010.1"/>
    <property type="molecule type" value="Genomic_DNA"/>
</dbReference>
<name>B6XWK7_9BIFI</name>
<reference evidence="1 2" key="1">
    <citation type="submission" date="2008-10" db="EMBL/GenBank/DDBJ databases">
        <title>Draft genome sequence of Bifidobacterium catenulatum (DSM 16992).</title>
        <authorList>
            <person name="Sudarsanam P."/>
            <person name="Ley R."/>
            <person name="Guruge J."/>
            <person name="Turnbaugh P.J."/>
            <person name="Mahowald M."/>
            <person name="Liep D."/>
            <person name="Gordon J."/>
        </authorList>
    </citation>
    <scope>NUCLEOTIDE SEQUENCE [LARGE SCALE GENOMIC DNA]</scope>
    <source>
        <strain evidence="1 2">DSM 16992</strain>
    </source>
</reference>
<proteinExistence type="predicted"/>